<dbReference type="HOGENOM" id="CLU_2797936_0_0_1"/>
<feature type="region of interest" description="Disordered" evidence="1">
    <location>
        <begin position="44"/>
        <end position="68"/>
    </location>
</feature>
<dbReference type="Proteomes" id="UP000026960">
    <property type="component" value="Chromosome 10"/>
</dbReference>
<feature type="compositionally biased region" description="Low complexity" evidence="1">
    <location>
        <begin position="50"/>
        <end position="62"/>
    </location>
</feature>
<reference evidence="2" key="1">
    <citation type="journal article" date="2009" name="Rice">
        <title>De Novo Next Generation Sequencing of Plant Genomes.</title>
        <authorList>
            <person name="Rounsley S."/>
            <person name="Marri P.R."/>
            <person name="Yu Y."/>
            <person name="He R."/>
            <person name="Sisneros N."/>
            <person name="Goicoechea J.L."/>
            <person name="Lee S.J."/>
            <person name="Angelova A."/>
            <person name="Kudrna D."/>
            <person name="Luo M."/>
            <person name="Affourtit J."/>
            <person name="Desany B."/>
            <person name="Knight J."/>
            <person name="Niazi F."/>
            <person name="Egholm M."/>
            <person name="Wing R.A."/>
        </authorList>
    </citation>
    <scope>NUCLEOTIDE SEQUENCE [LARGE SCALE GENOMIC DNA]</scope>
    <source>
        <strain evidence="2">IRGC 105608</strain>
    </source>
</reference>
<dbReference type="EnsemblPlants" id="OBART10G00690.1">
    <property type="protein sequence ID" value="OBART10G00690.1"/>
    <property type="gene ID" value="OBART10G00690"/>
</dbReference>
<dbReference type="AlphaFoldDB" id="A0A0D3HAL0"/>
<reference evidence="2" key="2">
    <citation type="submission" date="2015-03" db="UniProtKB">
        <authorList>
            <consortium name="EnsemblPlants"/>
        </authorList>
    </citation>
    <scope>IDENTIFICATION</scope>
</reference>
<proteinExistence type="predicted"/>
<evidence type="ECO:0000256" key="1">
    <source>
        <dbReference type="SAM" id="MobiDB-lite"/>
    </source>
</evidence>
<dbReference type="EnsemblPlants" id="OBART10G00680.1">
    <property type="protein sequence ID" value="OBART10G00680.1"/>
    <property type="gene ID" value="OBART10G00680"/>
</dbReference>
<keyword evidence="3" id="KW-1185">Reference proteome</keyword>
<dbReference type="Gramene" id="OBART10G00680.1">
    <property type="protein sequence ID" value="OBART10G00680.1"/>
    <property type="gene ID" value="OBART10G00680"/>
</dbReference>
<accession>A0A0D3HAL0</accession>
<name>A0A0D3HAL0_9ORYZ</name>
<evidence type="ECO:0000313" key="3">
    <source>
        <dbReference type="Proteomes" id="UP000026960"/>
    </source>
</evidence>
<dbReference type="PaxDb" id="65489-OBART10G00680.1"/>
<evidence type="ECO:0000313" key="2">
    <source>
        <dbReference type="EnsemblPlants" id="OBART10G00680.1"/>
    </source>
</evidence>
<dbReference type="Gramene" id="OBART10G00690.1">
    <property type="protein sequence ID" value="OBART10G00690.1"/>
    <property type="gene ID" value="OBART10G00690"/>
</dbReference>
<protein>
    <submittedName>
        <fullName evidence="2">Uncharacterized protein</fullName>
    </submittedName>
</protein>
<organism evidence="2">
    <name type="scientific">Oryza barthii</name>
    <dbReference type="NCBI Taxonomy" id="65489"/>
    <lineage>
        <taxon>Eukaryota</taxon>
        <taxon>Viridiplantae</taxon>
        <taxon>Streptophyta</taxon>
        <taxon>Embryophyta</taxon>
        <taxon>Tracheophyta</taxon>
        <taxon>Spermatophyta</taxon>
        <taxon>Magnoliopsida</taxon>
        <taxon>Liliopsida</taxon>
        <taxon>Poales</taxon>
        <taxon>Poaceae</taxon>
        <taxon>BOP clade</taxon>
        <taxon>Oryzoideae</taxon>
        <taxon>Oryzeae</taxon>
        <taxon>Oryzinae</taxon>
        <taxon>Oryza</taxon>
    </lineage>
</organism>
<sequence>MPQDLAEARSSPLHPHRWIWQSRGLARRLHVVRHRYTSSLARSGGEEVRAAASTPSAIIATTPPLPPI</sequence>